<keyword evidence="1" id="KW-0472">Membrane</keyword>
<dbReference type="AlphaFoldDB" id="A0AAW1YLZ5"/>
<keyword evidence="1" id="KW-1133">Transmembrane helix</keyword>
<dbReference type="Proteomes" id="UP001457282">
    <property type="component" value="Unassembled WGS sequence"/>
</dbReference>
<keyword evidence="1" id="KW-0812">Transmembrane</keyword>
<keyword evidence="3" id="KW-1185">Reference proteome</keyword>
<accession>A0AAW1YLZ5</accession>
<reference evidence="2 3" key="1">
    <citation type="journal article" date="2023" name="G3 (Bethesda)">
        <title>A chromosome-length genome assembly and annotation of blackberry (Rubus argutus, cv. 'Hillquist').</title>
        <authorList>
            <person name="Bruna T."/>
            <person name="Aryal R."/>
            <person name="Dudchenko O."/>
            <person name="Sargent D.J."/>
            <person name="Mead D."/>
            <person name="Buti M."/>
            <person name="Cavallini A."/>
            <person name="Hytonen T."/>
            <person name="Andres J."/>
            <person name="Pham M."/>
            <person name="Weisz D."/>
            <person name="Mascagni F."/>
            <person name="Usai G."/>
            <person name="Natali L."/>
            <person name="Bassil N."/>
            <person name="Fernandez G.E."/>
            <person name="Lomsadze A."/>
            <person name="Armour M."/>
            <person name="Olukolu B."/>
            <person name="Poorten T."/>
            <person name="Britton C."/>
            <person name="Davik J."/>
            <person name="Ashrafi H."/>
            <person name="Aiden E.L."/>
            <person name="Borodovsky M."/>
            <person name="Worthington M."/>
        </authorList>
    </citation>
    <scope>NUCLEOTIDE SEQUENCE [LARGE SCALE GENOMIC DNA]</scope>
    <source>
        <strain evidence="2">PI 553951</strain>
    </source>
</reference>
<name>A0AAW1YLZ5_RUBAR</name>
<comment type="caution">
    <text evidence="2">The sequence shown here is derived from an EMBL/GenBank/DDBJ whole genome shotgun (WGS) entry which is preliminary data.</text>
</comment>
<protein>
    <submittedName>
        <fullName evidence="2">Uncharacterized protein</fullName>
    </submittedName>
</protein>
<evidence type="ECO:0000313" key="2">
    <source>
        <dbReference type="EMBL" id="KAK9949507.1"/>
    </source>
</evidence>
<gene>
    <name evidence="2" type="ORF">M0R45_005025</name>
</gene>
<organism evidence="2 3">
    <name type="scientific">Rubus argutus</name>
    <name type="common">Southern blackberry</name>
    <dbReference type="NCBI Taxonomy" id="59490"/>
    <lineage>
        <taxon>Eukaryota</taxon>
        <taxon>Viridiplantae</taxon>
        <taxon>Streptophyta</taxon>
        <taxon>Embryophyta</taxon>
        <taxon>Tracheophyta</taxon>
        <taxon>Spermatophyta</taxon>
        <taxon>Magnoliopsida</taxon>
        <taxon>eudicotyledons</taxon>
        <taxon>Gunneridae</taxon>
        <taxon>Pentapetalae</taxon>
        <taxon>rosids</taxon>
        <taxon>fabids</taxon>
        <taxon>Rosales</taxon>
        <taxon>Rosaceae</taxon>
        <taxon>Rosoideae</taxon>
        <taxon>Rosoideae incertae sedis</taxon>
        <taxon>Rubus</taxon>
    </lineage>
</organism>
<proteinExistence type="predicted"/>
<sequence length="92" mass="10151">MSDERRRFLGTVGYLALMAAMIHGEGHGLGMVVLWWFEKNKRGAGLAVIAELKYEKPGREGGEVRLRRDEGGGVARAEREDEGNGVIVVLVR</sequence>
<feature type="transmembrane region" description="Helical" evidence="1">
    <location>
        <begin position="12"/>
        <end position="37"/>
    </location>
</feature>
<dbReference type="EMBL" id="JBEDUW010000001">
    <property type="protein sequence ID" value="KAK9949507.1"/>
    <property type="molecule type" value="Genomic_DNA"/>
</dbReference>
<evidence type="ECO:0000256" key="1">
    <source>
        <dbReference type="SAM" id="Phobius"/>
    </source>
</evidence>
<evidence type="ECO:0000313" key="3">
    <source>
        <dbReference type="Proteomes" id="UP001457282"/>
    </source>
</evidence>